<proteinExistence type="predicted"/>
<evidence type="ECO:0000256" key="1">
    <source>
        <dbReference type="SAM" id="MobiDB-lite"/>
    </source>
</evidence>
<evidence type="ECO:0008006" key="4">
    <source>
        <dbReference type="Google" id="ProtNLM"/>
    </source>
</evidence>
<dbReference type="AlphaFoldDB" id="A0ABD3CFK8"/>
<keyword evidence="3" id="KW-1185">Reference proteome</keyword>
<sequence>MEAGFKGGQGKAQNREADSKGGQGKAQNGSILDEAKSS</sequence>
<protein>
    <recommendedName>
        <fullName evidence="4">Stress-induced protein</fullName>
    </recommendedName>
</protein>
<feature type="region of interest" description="Disordered" evidence="1">
    <location>
        <begin position="1"/>
        <end position="38"/>
    </location>
</feature>
<organism evidence="2 3">
    <name type="scientific">Castilleja foliolosa</name>
    <dbReference type="NCBI Taxonomy" id="1961234"/>
    <lineage>
        <taxon>Eukaryota</taxon>
        <taxon>Viridiplantae</taxon>
        <taxon>Streptophyta</taxon>
        <taxon>Embryophyta</taxon>
        <taxon>Tracheophyta</taxon>
        <taxon>Spermatophyta</taxon>
        <taxon>Magnoliopsida</taxon>
        <taxon>eudicotyledons</taxon>
        <taxon>Gunneridae</taxon>
        <taxon>Pentapetalae</taxon>
        <taxon>asterids</taxon>
        <taxon>lamiids</taxon>
        <taxon>Lamiales</taxon>
        <taxon>Orobanchaceae</taxon>
        <taxon>Pedicularideae</taxon>
        <taxon>Castillejinae</taxon>
        <taxon>Castilleja</taxon>
    </lineage>
</organism>
<dbReference type="Proteomes" id="UP001632038">
    <property type="component" value="Unassembled WGS sequence"/>
</dbReference>
<reference evidence="3" key="1">
    <citation type="journal article" date="2024" name="IScience">
        <title>Strigolactones Initiate the Formation of Haustorium-like Structures in Castilleja.</title>
        <authorList>
            <person name="Buerger M."/>
            <person name="Peterson D."/>
            <person name="Chory J."/>
        </authorList>
    </citation>
    <scope>NUCLEOTIDE SEQUENCE [LARGE SCALE GENOMIC DNA]</scope>
</reference>
<evidence type="ECO:0000313" key="3">
    <source>
        <dbReference type="Proteomes" id="UP001632038"/>
    </source>
</evidence>
<gene>
    <name evidence="2" type="ORF">CASFOL_028236</name>
</gene>
<name>A0ABD3CFK8_9LAMI</name>
<feature type="compositionally biased region" description="Gly residues" evidence="1">
    <location>
        <begin position="1"/>
        <end position="10"/>
    </location>
</feature>
<accession>A0ABD3CFK8</accession>
<dbReference type="EMBL" id="JAVIJP010000038">
    <property type="protein sequence ID" value="KAL3627821.1"/>
    <property type="molecule type" value="Genomic_DNA"/>
</dbReference>
<comment type="caution">
    <text evidence="2">The sequence shown here is derived from an EMBL/GenBank/DDBJ whole genome shotgun (WGS) entry which is preliminary data.</text>
</comment>
<evidence type="ECO:0000313" key="2">
    <source>
        <dbReference type="EMBL" id="KAL3627821.1"/>
    </source>
</evidence>